<evidence type="ECO:0000256" key="9">
    <source>
        <dbReference type="ARBA" id="ARBA00023204"/>
    </source>
</evidence>
<evidence type="ECO:0000259" key="18">
    <source>
        <dbReference type="PROSITE" id="PS51217"/>
    </source>
</evidence>
<keyword evidence="6" id="KW-0269">Exonuclease</keyword>
<evidence type="ECO:0000256" key="5">
    <source>
        <dbReference type="ARBA" id="ARBA00022806"/>
    </source>
</evidence>
<dbReference type="NCBIfam" id="TIGR02784">
    <property type="entry name" value="addA_alphas"/>
    <property type="match status" value="1"/>
</dbReference>
<feature type="domain" description="UvrD-like helicase C-terminal" evidence="18">
    <location>
        <begin position="525"/>
        <end position="795"/>
    </location>
</feature>
<protein>
    <recommendedName>
        <fullName evidence="12">DNA 3'-5' helicase</fullName>
        <ecNumber evidence="12">5.6.2.4</ecNumber>
    </recommendedName>
    <alternativeName>
        <fullName evidence="13">DNA 3'-5' helicase II</fullName>
    </alternativeName>
</protein>
<evidence type="ECO:0000256" key="6">
    <source>
        <dbReference type="ARBA" id="ARBA00022839"/>
    </source>
</evidence>
<keyword evidence="10" id="KW-0413">Isomerase</keyword>
<evidence type="ECO:0000256" key="15">
    <source>
        <dbReference type="PROSITE-ProRule" id="PRU00560"/>
    </source>
</evidence>
<dbReference type="EMBL" id="RBIG01000003">
    <property type="protein sequence ID" value="RKQ68440.1"/>
    <property type="molecule type" value="Genomic_DNA"/>
</dbReference>
<dbReference type="RefSeq" id="WP_121221085.1">
    <property type="nucleotide sequence ID" value="NZ_RBIG01000003.1"/>
</dbReference>
<dbReference type="Pfam" id="PF13361">
    <property type="entry name" value="UvrD_C"/>
    <property type="match status" value="1"/>
</dbReference>
<keyword evidence="3" id="KW-0227">DNA damage</keyword>
<comment type="catalytic activity">
    <reaction evidence="11">
        <text>Couples ATP hydrolysis with the unwinding of duplex DNA by translocating in the 3'-5' direction.</text>
        <dbReference type="EC" id="5.6.2.4"/>
    </reaction>
</comment>
<evidence type="ECO:0000313" key="19">
    <source>
        <dbReference type="EMBL" id="RKQ68440.1"/>
    </source>
</evidence>
<dbReference type="GO" id="GO:0033202">
    <property type="term" value="C:DNA helicase complex"/>
    <property type="evidence" value="ECO:0007669"/>
    <property type="project" value="TreeGrafter"/>
</dbReference>
<dbReference type="GO" id="GO:0004527">
    <property type="term" value="F:exonuclease activity"/>
    <property type="evidence" value="ECO:0007669"/>
    <property type="project" value="UniProtKB-KW"/>
</dbReference>
<dbReference type="AlphaFoldDB" id="A0A420WBX0"/>
<dbReference type="InterPro" id="IPR011335">
    <property type="entry name" value="Restrct_endonuc-II-like"/>
</dbReference>
<dbReference type="InterPro" id="IPR038726">
    <property type="entry name" value="PDDEXK_AddAB-type"/>
</dbReference>
<dbReference type="Gene3D" id="3.30.160.800">
    <property type="match status" value="1"/>
</dbReference>
<dbReference type="Proteomes" id="UP000277424">
    <property type="component" value="Unassembled WGS sequence"/>
</dbReference>
<dbReference type="InterPro" id="IPR014151">
    <property type="entry name" value="DNA_helicase_AddA"/>
</dbReference>
<evidence type="ECO:0000259" key="17">
    <source>
        <dbReference type="PROSITE" id="PS51198"/>
    </source>
</evidence>
<sequence length="1152" mass="125541">MTSVLPTPAPNPADAQRQASHPETSVWVGASAGTGKTKVLTDRVLRLLLGGTRPERLLCLTFTKAAAAEMANRLNGVLAGWAVMPDADLADRLAALTGTAPDADAMTRARRLFAQVLDTPGGLKIQTIHAFCQALLRRFPLEAGIAPHFEVMDEQTARELLLAARDRMLTKARDGKDTALAEALDAVTRRAGEEAFGTLMDALTGERGRLTRLLAKHGGLDGLVAAIRVKAGVAPGETEEQAIAAACRDDAFDGAGLKRAMAALAEGSKTDKDRAALIDQFLALPAERPVRLADYRLAYLKKSDGDILKTLATKAVVESFPGILGILQGEAERLLRLDSKLRALRVAASTAALLRLGAEMLALYARVKEARALLDYDDLILATRDLLQGGEGVAAWVLYKLDGGIDHALIDEAQDTNPEQWELIEALTDEFFAGLGAREQVRTIFAVGDVKQSIYSFQRAERAEFIRMRASFRERASLAGKDWAEVGLTTSFRSTQSVLGLVDSVFNADPARHGVIEPGEALRHLVYRDGQAGRVELWPLIAPEPRQTLEPWPLPVVVRPGDSPSGKLARIIAKRIADWIGTEDLPAKGRKVRAGDILVLVRRRGGFVEELVRQLKALEVPVAGIDRMVLTEQMAVMDLMALGDFLLLPEDDLTLATVLKGPLAGLTEEQLFEIAWNRRSSLWAALKAAPQGWAQQAASMLSALLARVDFVRPYELYAEILGQGKGREKLIGRLGYEADDPIDEFLSAALLYEREHVPSLQGFLAWLRAASGDIKRDLEAGRDEVRVMTVHGAKGLQAPIVILPDTVATPRSQDIPPLLWTREDPTGGLMLWSPNRGSDDDVASAAREEARIRQMEEYRRLLYVALTRAEDRLIVCGWETRNATSDECWYRLVEQAMLAEGEDLDCGFIGDGAKGRLRTNPQNAMVTVAEKPHRPPLQPVTPEVWATVPPAPEPTPSRPLSPSKPSGEEPSVRSPLGDEAMAEAARFKRGTLIHRLLQTLPELPAARRAEAARRFLERPVHALDATQVEAYAAEVLAVLDDPAFGAIFGPGSVAEVPVVGRIGEGTDAVVISGQIDRLLVTESEVQVIDYKTNRPPPLRVEDVSPVYLRQMACYQAALAAVYPGRPVRCALLWTDGPRLMALPDDLLARHQP</sequence>
<dbReference type="InterPro" id="IPR014016">
    <property type="entry name" value="UvrD-like_ATP-bd"/>
</dbReference>
<dbReference type="InterPro" id="IPR000212">
    <property type="entry name" value="DNA_helicase_UvrD/REP"/>
</dbReference>
<feature type="binding site" evidence="15">
    <location>
        <begin position="30"/>
        <end position="37"/>
    </location>
    <ligand>
        <name>ATP</name>
        <dbReference type="ChEBI" id="CHEBI:30616"/>
    </ligand>
</feature>
<keyword evidence="1" id="KW-0540">Nuclease</keyword>
<dbReference type="GO" id="GO:0005524">
    <property type="term" value="F:ATP binding"/>
    <property type="evidence" value="ECO:0007669"/>
    <property type="project" value="UniProtKB-UniRule"/>
</dbReference>
<dbReference type="GO" id="GO:0005829">
    <property type="term" value="C:cytosol"/>
    <property type="evidence" value="ECO:0007669"/>
    <property type="project" value="TreeGrafter"/>
</dbReference>
<name>A0A420WBX0_9PROT</name>
<evidence type="ECO:0000256" key="11">
    <source>
        <dbReference type="ARBA" id="ARBA00034617"/>
    </source>
</evidence>
<dbReference type="Gene3D" id="3.90.320.10">
    <property type="match status" value="1"/>
</dbReference>
<dbReference type="Gene3D" id="1.10.486.10">
    <property type="entry name" value="PCRA, domain 4"/>
    <property type="match status" value="1"/>
</dbReference>
<feature type="compositionally biased region" description="Pro residues" evidence="16">
    <location>
        <begin position="949"/>
        <end position="959"/>
    </location>
</feature>
<evidence type="ECO:0000256" key="16">
    <source>
        <dbReference type="SAM" id="MobiDB-lite"/>
    </source>
</evidence>
<dbReference type="SUPFAM" id="SSF52980">
    <property type="entry name" value="Restriction endonuclease-like"/>
    <property type="match status" value="1"/>
</dbReference>
<dbReference type="SUPFAM" id="SSF52540">
    <property type="entry name" value="P-loop containing nucleoside triphosphate hydrolases"/>
    <property type="match status" value="1"/>
</dbReference>
<gene>
    <name evidence="19" type="ORF">BCL74_2920</name>
</gene>
<evidence type="ECO:0000256" key="8">
    <source>
        <dbReference type="ARBA" id="ARBA00023125"/>
    </source>
</evidence>
<organism evidence="19 20">
    <name type="scientific">Oceanibaculum indicum</name>
    <dbReference type="NCBI Taxonomy" id="526216"/>
    <lineage>
        <taxon>Bacteria</taxon>
        <taxon>Pseudomonadati</taxon>
        <taxon>Pseudomonadota</taxon>
        <taxon>Alphaproteobacteria</taxon>
        <taxon>Rhodospirillales</taxon>
        <taxon>Oceanibaculaceae</taxon>
        <taxon>Oceanibaculum</taxon>
    </lineage>
</organism>
<dbReference type="OrthoDB" id="9810135at2"/>
<accession>A0A420WBX0</accession>
<evidence type="ECO:0000256" key="10">
    <source>
        <dbReference type="ARBA" id="ARBA00023235"/>
    </source>
</evidence>
<comment type="catalytic activity">
    <reaction evidence="14">
        <text>ATP + H2O = ADP + phosphate + H(+)</text>
        <dbReference type="Rhea" id="RHEA:13065"/>
        <dbReference type="ChEBI" id="CHEBI:15377"/>
        <dbReference type="ChEBI" id="CHEBI:15378"/>
        <dbReference type="ChEBI" id="CHEBI:30616"/>
        <dbReference type="ChEBI" id="CHEBI:43474"/>
        <dbReference type="ChEBI" id="CHEBI:456216"/>
        <dbReference type="EC" id="5.6.2.4"/>
    </reaction>
</comment>
<dbReference type="GO" id="GO:0003677">
    <property type="term" value="F:DNA binding"/>
    <property type="evidence" value="ECO:0007669"/>
    <property type="project" value="UniProtKB-KW"/>
</dbReference>
<keyword evidence="7 15" id="KW-0067">ATP-binding</keyword>
<dbReference type="InterPro" id="IPR011604">
    <property type="entry name" value="PDDEXK-like_dom_sf"/>
</dbReference>
<dbReference type="Pfam" id="PF12705">
    <property type="entry name" value="PDDEXK_1"/>
    <property type="match status" value="1"/>
</dbReference>
<dbReference type="PANTHER" id="PTHR11070">
    <property type="entry name" value="UVRD / RECB / PCRA DNA HELICASE FAMILY MEMBER"/>
    <property type="match status" value="1"/>
</dbReference>
<dbReference type="Pfam" id="PF00580">
    <property type="entry name" value="UvrD-helicase"/>
    <property type="match status" value="1"/>
</dbReference>
<dbReference type="EC" id="5.6.2.4" evidence="12"/>
<comment type="caution">
    <text evidence="19">The sequence shown here is derived from an EMBL/GenBank/DDBJ whole genome shotgun (WGS) entry which is preliminary data.</text>
</comment>
<dbReference type="GO" id="GO:0000725">
    <property type="term" value="P:recombinational repair"/>
    <property type="evidence" value="ECO:0007669"/>
    <property type="project" value="TreeGrafter"/>
</dbReference>
<evidence type="ECO:0000256" key="2">
    <source>
        <dbReference type="ARBA" id="ARBA00022741"/>
    </source>
</evidence>
<evidence type="ECO:0000256" key="13">
    <source>
        <dbReference type="ARBA" id="ARBA00034923"/>
    </source>
</evidence>
<dbReference type="PANTHER" id="PTHR11070:SF2">
    <property type="entry name" value="ATP-DEPENDENT DNA HELICASE SRS2"/>
    <property type="match status" value="1"/>
</dbReference>
<feature type="domain" description="UvrD-like helicase ATP-binding" evidence="17">
    <location>
        <begin position="9"/>
        <end position="495"/>
    </location>
</feature>
<dbReference type="InterPro" id="IPR014017">
    <property type="entry name" value="DNA_helicase_UvrD-like_C"/>
</dbReference>
<keyword evidence="2 15" id="KW-0547">Nucleotide-binding</keyword>
<keyword evidence="8" id="KW-0238">DNA-binding</keyword>
<dbReference type="Gene3D" id="3.40.50.300">
    <property type="entry name" value="P-loop containing nucleotide triphosphate hydrolases"/>
    <property type="match status" value="3"/>
</dbReference>
<dbReference type="PROSITE" id="PS51198">
    <property type="entry name" value="UVRD_HELICASE_ATP_BIND"/>
    <property type="match status" value="1"/>
</dbReference>
<dbReference type="PROSITE" id="PS51217">
    <property type="entry name" value="UVRD_HELICASE_CTER"/>
    <property type="match status" value="1"/>
</dbReference>
<evidence type="ECO:0000256" key="3">
    <source>
        <dbReference type="ARBA" id="ARBA00022763"/>
    </source>
</evidence>
<feature type="region of interest" description="Disordered" evidence="16">
    <location>
        <begin position="1"/>
        <end position="25"/>
    </location>
</feature>
<evidence type="ECO:0000256" key="4">
    <source>
        <dbReference type="ARBA" id="ARBA00022801"/>
    </source>
</evidence>
<dbReference type="InterPro" id="IPR027417">
    <property type="entry name" value="P-loop_NTPase"/>
</dbReference>
<keyword evidence="9" id="KW-0234">DNA repair</keyword>
<reference evidence="19 20" key="1">
    <citation type="submission" date="2018-10" db="EMBL/GenBank/DDBJ databases">
        <title>Comparative analysis of microorganisms from saline springs in Andes Mountain Range, Colombia.</title>
        <authorList>
            <person name="Rubin E."/>
        </authorList>
    </citation>
    <scope>NUCLEOTIDE SEQUENCE [LARGE SCALE GENOMIC DNA]</scope>
    <source>
        <strain evidence="19 20">USBA 36</strain>
    </source>
</reference>
<evidence type="ECO:0000256" key="1">
    <source>
        <dbReference type="ARBA" id="ARBA00022722"/>
    </source>
</evidence>
<feature type="region of interest" description="Disordered" evidence="16">
    <location>
        <begin position="932"/>
        <end position="976"/>
    </location>
</feature>
<evidence type="ECO:0000256" key="12">
    <source>
        <dbReference type="ARBA" id="ARBA00034808"/>
    </source>
</evidence>
<dbReference type="GO" id="GO:0043138">
    <property type="term" value="F:3'-5' DNA helicase activity"/>
    <property type="evidence" value="ECO:0007669"/>
    <property type="project" value="UniProtKB-EC"/>
</dbReference>
<keyword evidence="4 15" id="KW-0378">Hydrolase</keyword>
<evidence type="ECO:0000256" key="7">
    <source>
        <dbReference type="ARBA" id="ARBA00022840"/>
    </source>
</evidence>
<keyword evidence="5 15" id="KW-0347">Helicase</keyword>
<evidence type="ECO:0000313" key="20">
    <source>
        <dbReference type="Proteomes" id="UP000277424"/>
    </source>
</evidence>
<proteinExistence type="predicted"/>
<evidence type="ECO:0000256" key="14">
    <source>
        <dbReference type="ARBA" id="ARBA00048988"/>
    </source>
</evidence>